<evidence type="ECO:0000256" key="14">
    <source>
        <dbReference type="SAM" id="SignalP"/>
    </source>
</evidence>
<evidence type="ECO:0000256" key="3">
    <source>
        <dbReference type="ARBA" id="ARBA00005189"/>
    </source>
</evidence>
<dbReference type="InterPro" id="IPR002123">
    <property type="entry name" value="Plipid/glycerol_acylTrfase"/>
</dbReference>
<organism evidence="16 17">
    <name type="scientific">Spongiibacter thalassae</name>
    <dbReference type="NCBI Taxonomy" id="2721624"/>
    <lineage>
        <taxon>Bacteria</taxon>
        <taxon>Pseudomonadati</taxon>
        <taxon>Pseudomonadota</taxon>
        <taxon>Gammaproteobacteria</taxon>
        <taxon>Cellvibrionales</taxon>
        <taxon>Spongiibacteraceae</taxon>
        <taxon>Spongiibacter</taxon>
    </lineage>
</organism>
<evidence type="ECO:0000256" key="6">
    <source>
        <dbReference type="ARBA" id="ARBA00013432"/>
    </source>
</evidence>
<dbReference type="Pfam" id="PF01553">
    <property type="entry name" value="Acyltransferase"/>
    <property type="match status" value="1"/>
</dbReference>
<evidence type="ECO:0000256" key="7">
    <source>
        <dbReference type="ARBA" id="ARBA00022475"/>
    </source>
</evidence>
<accession>A0ABX1GEY3</accession>
<gene>
    <name evidence="16" type="primary">plsB</name>
    <name evidence="16" type="ORF">HCU74_09870</name>
</gene>
<evidence type="ECO:0000256" key="5">
    <source>
        <dbReference type="ARBA" id="ARBA00013113"/>
    </source>
</evidence>
<feature type="domain" description="Phospholipid/glycerol acyltransferase" evidence="15">
    <location>
        <begin position="305"/>
        <end position="432"/>
    </location>
</feature>
<reference evidence="16 17" key="1">
    <citation type="submission" date="2020-04" db="EMBL/GenBank/DDBJ databases">
        <authorList>
            <person name="Yoon J."/>
        </authorList>
    </citation>
    <scope>NUCLEOTIDE SEQUENCE [LARGE SCALE GENOMIC DNA]</scope>
    <source>
        <strain evidence="16 17">KMU-166</strain>
    </source>
</reference>
<dbReference type="EC" id="2.3.1.15" evidence="5"/>
<comment type="pathway">
    <text evidence="2">Phospholipid metabolism; CDP-diacylglycerol biosynthesis; CDP-diacylglycerol from sn-glycerol 3-phosphate: step 1/3.</text>
</comment>
<dbReference type="NCBIfam" id="NF003441">
    <property type="entry name" value="PRK04974.1"/>
    <property type="match status" value="1"/>
</dbReference>
<feature type="signal peptide" evidence="14">
    <location>
        <begin position="1"/>
        <end position="22"/>
    </location>
</feature>
<dbReference type="PANTHER" id="PTHR12563:SF17">
    <property type="entry name" value="DIHYDROXYACETONE PHOSPHATE ACYLTRANSFERASE"/>
    <property type="match status" value="1"/>
</dbReference>
<keyword evidence="8 16" id="KW-0808">Transferase</keyword>
<keyword evidence="10" id="KW-0444">Lipid biosynthesis</keyword>
<evidence type="ECO:0000256" key="2">
    <source>
        <dbReference type="ARBA" id="ARBA00004765"/>
    </source>
</evidence>
<feature type="chain" id="PRO_5046875874" description="Glycerol-3-phosphate acyltransferase" evidence="14">
    <location>
        <begin position="23"/>
        <end position="836"/>
    </location>
</feature>
<dbReference type="InterPro" id="IPR028354">
    <property type="entry name" value="GPAT_PlsB"/>
</dbReference>
<keyword evidence="7" id="KW-1003">Cell membrane</keyword>
<evidence type="ECO:0000256" key="9">
    <source>
        <dbReference type="ARBA" id="ARBA00023136"/>
    </source>
</evidence>
<evidence type="ECO:0000256" key="8">
    <source>
        <dbReference type="ARBA" id="ARBA00022679"/>
    </source>
</evidence>
<dbReference type="Pfam" id="PF19277">
    <property type="entry name" value="GPAT_C"/>
    <property type="match status" value="1"/>
</dbReference>
<evidence type="ECO:0000256" key="12">
    <source>
        <dbReference type="ARBA" id="ARBA00023315"/>
    </source>
</evidence>
<dbReference type="PIRSF" id="PIRSF000437">
    <property type="entry name" value="GPAT_DHAPAT"/>
    <property type="match status" value="1"/>
</dbReference>
<evidence type="ECO:0000313" key="17">
    <source>
        <dbReference type="Proteomes" id="UP000765845"/>
    </source>
</evidence>
<evidence type="ECO:0000256" key="10">
    <source>
        <dbReference type="ARBA" id="ARBA00023209"/>
    </source>
</evidence>
<evidence type="ECO:0000259" key="15">
    <source>
        <dbReference type="SMART" id="SM00563"/>
    </source>
</evidence>
<keyword evidence="12 16" id="KW-0012">Acyltransferase</keyword>
<comment type="pathway">
    <text evidence="3">Lipid metabolism.</text>
</comment>
<keyword evidence="17" id="KW-1185">Reference proteome</keyword>
<sequence>MRWFTRLYFLLCRMLASPLISLVRPSLVQYHENLPEALSDRPVCYVLRQYSWTDRFLLEGILRKEGLPVLRATPGRLPEVGKASCLYLPVLTGAKGGERGRKLITSLIEEQEDEASSAVVQALQIVPVSIFWGRDPGSETSFLRLLLGDGERGGRLRKLLVIIAQRKNVILHIAEPVSFDKIVSRSETPSDAANLLSRTLGFYFSRRKTATLGPSLLGRQQIMRLVLRRPAVRDAIAQLAESEGVSAAALHKQAKKMADEVAANFDSRMLRVLDMILSWVFRKIFSGIQLFHVDRLSRVANDCQLIYMPSHRSHLDYLLISYSLYTRGLVPPHIAAGVNLNFWPVGGLLRRGGAFYIRRSFAGQALYAAVFRSYLDVILGRGYPVEFFPEGGRSRTGRLLPPKKGMLSMTVDSFLTQPARKVALVPVYVGYDKLVEGASYVKELRGAAKTSESAGGLIKARKIFKSSYGSPYVAFGEPISFGECLSRVEPQWREKVMAGDRSFVARAVDYIAYENMERINAAAVVNPIGLVSMILLSSPQRAMAEEELLAQIDYFIVLLKRLPYSADISLPEGTARSILDTAARTAGLSRIDHSWGPIITATGKEAVMLTYYRNSVMHVLAIPSLIARFFRHSASCSREEVLASCVRLYPFLKRELFLRVSIAQSRAVLEEHIDNLIELGLLEVDGQGRLCRAEVGTKAYSVLIGLGRILRETFERYTMTSLLLDYELRDKVAPRESIEAHIIEMAQRLAIVSGREAPEYFDKNLFRVYLDTLIAEGLLSEQQNGETRELSSSPALGEFAQSWVSLLGPDVQQSMLQLIRRPQPSPKAQVSAVGNG</sequence>
<comment type="subcellular location">
    <subcellularLocation>
        <location evidence="1">Cell membrane</location>
        <topology evidence="1">Peripheral membrane protein</topology>
        <orientation evidence="1">Cytoplasmic side</orientation>
    </subcellularLocation>
</comment>
<dbReference type="SMART" id="SM00563">
    <property type="entry name" value="PlsC"/>
    <property type="match status" value="1"/>
</dbReference>
<name>A0ABX1GEY3_9GAMM</name>
<evidence type="ECO:0000256" key="13">
    <source>
        <dbReference type="ARBA" id="ARBA00048427"/>
    </source>
</evidence>
<dbReference type="EMBL" id="JAAWWK010000003">
    <property type="protein sequence ID" value="NKI17728.1"/>
    <property type="molecule type" value="Genomic_DNA"/>
</dbReference>
<comment type="caution">
    <text evidence="16">The sequence shown here is derived from an EMBL/GenBank/DDBJ whole genome shotgun (WGS) entry which is preliminary data.</text>
</comment>
<dbReference type="CDD" id="cd07993">
    <property type="entry name" value="LPLAT_DHAPAT-like"/>
    <property type="match status" value="1"/>
</dbReference>
<comment type="similarity">
    <text evidence="4">Belongs to the GPAT/DAPAT family.</text>
</comment>
<dbReference type="SUPFAM" id="SSF69593">
    <property type="entry name" value="Glycerol-3-phosphate (1)-acyltransferase"/>
    <property type="match status" value="1"/>
</dbReference>
<evidence type="ECO:0000256" key="11">
    <source>
        <dbReference type="ARBA" id="ARBA00023264"/>
    </source>
</evidence>
<evidence type="ECO:0000313" key="16">
    <source>
        <dbReference type="EMBL" id="NKI17728.1"/>
    </source>
</evidence>
<keyword evidence="9" id="KW-0472">Membrane</keyword>
<evidence type="ECO:0000256" key="1">
    <source>
        <dbReference type="ARBA" id="ARBA00004413"/>
    </source>
</evidence>
<dbReference type="NCBIfam" id="TIGR03703">
    <property type="entry name" value="plsB"/>
    <property type="match status" value="1"/>
</dbReference>
<keyword evidence="10" id="KW-0443">Lipid metabolism</keyword>
<keyword evidence="11" id="KW-1208">Phospholipid metabolism</keyword>
<dbReference type="InterPro" id="IPR022284">
    <property type="entry name" value="GPAT/DHAPAT"/>
</dbReference>
<dbReference type="InterPro" id="IPR045520">
    <property type="entry name" value="GPAT/DHAPAT_C"/>
</dbReference>
<dbReference type="RefSeq" id="WP_168450270.1">
    <property type="nucleotide sequence ID" value="NZ_JAAWWK010000003.1"/>
</dbReference>
<dbReference type="GO" id="GO:0004366">
    <property type="term" value="F:glycerol-3-phosphate O-acyltransferase activity"/>
    <property type="evidence" value="ECO:0007669"/>
    <property type="project" value="UniProtKB-EC"/>
</dbReference>
<dbReference type="PANTHER" id="PTHR12563">
    <property type="entry name" value="GLYCEROL-3-PHOSPHATE ACYLTRANSFERASE"/>
    <property type="match status" value="1"/>
</dbReference>
<keyword evidence="14" id="KW-0732">Signal</keyword>
<dbReference type="PIRSF" id="PIRSF500064">
    <property type="entry name" value="GPAT"/>
    <property type="match status" value="1"/>
</dbReference>
<dbReference type="Proteomes" id="UP000765845">
    <property type="component" value="Unassembled WGS sequence"/>
</dbReference>
<keyword evidence="10" id="KW-0594">Phospholipid biosynthesis</keyword>
<comment type="catalytic activity">
    <reaction evidence="13">
        <text>sn-glycerol 3-phosphate + an acyl-CoA = a 1-acyl-sn-glycero-3-phosphate + CoA</text>
        <dbReference type="Rhea" id="RHEA:15325"/>
        <dbReference type="ChEBI" id="CHEBI:57287"/>
        <dbReference type="ChEBI" id="CHEBI:57597"/>
        <dbReference type="ChEBI" id="CHEBI:57970"/>
        <dbReference type="ChEBI" id="CHEBI:58342"/>
        <dbReference type="EC" id="2.3.1.15"/>
    </reaction>
</comment>
<proteinExistence type="inferred from homology"/>
<evidence type="ECO:0000256" key="4">
    <source>
        <dbReference type="ARBA" id="ARBA00007937"/>
    </source>
</evidence>
<dbReference type="InterPro" id="IPR041728">
    <property type="entry name" value="GPAT/DHAPAT_LPLAT"/>
</dbReference>
<protein>
    <recommendedName>
        <fullName evidence="6">Glycerol-3-phosphate acyltransferase</fullName>
        <ecNumber evidence="5">2.3.1.15</ecNumber>
    </recommendedName>
</protein>